<reference evidence="4 5" key="1">
    <citation type="journal article" date="2019" name="Int. J. Syst. Evol. Microbiol.">
        <title>The Global Catalogue of Microorganisms (GCM) 10K type strain sequencing project: providing services to taxonomists for standard genome sequencing and annotation.</title>
        <authorList>
            <consortium name="The Broad Institute Genomics Platform"/>
            <consortium name="The Broad Institute Genome Sequencing Center for Infectious Disease"/>
            <person name="Wu L."/>
            <person name="Ma J."/>
        </authorList>
    </citation>
    <scope>NUCLEOTIDE SEQUENCE [LARGE SCALE GENOMIC DNA]</scope>
    <source>
        <strain evidence="4 5">CGMCC 1.10594</strain>
    </source>
</reference>
<dbReference type="InterPro" id="IPR036127">
    <property type="entry name" value="CcmE-like_sf"/>
</dbReference>
<protein>
    <submittedName>
        <fullName evidence="4">Cytochrome c maturation protein CcmE</fullName>
    </submittedName>
</protein>
<organism evidence="4 5">
    <name type="scientific">Haloplanus ruber</name>
    <dbReference type="NCBI Taxonomy" id="869892"/>
    <lineage>
        <taxon>Archaea</taxon>
        <taxon>Methanobacteriati</taxon>
        <taxon>Methanobacteriota</taxon>
        <taxon>Stenosarchaea group</taxon>
        <taxon>Halobacteria</taxon>
        <taxon>Halobacteriales</taxon>
        <taxon>Haloferacaceae</taxon>
        <taxon>Haloplanus</taxon>
    </lineage>
</organism>
<dbReference type="RefSeq" id="WP_256406964.1">
    <property type="nucleotide sequence ID" value="NZ_CP187151.1"/>
</dbReference>
<gene>
    <name evidence="4" type="ORF">ACFSBJ_00170</name>
</gene>
<dbReference type="AlphaFoldDB" id="A0ABD6CST9"/>
<evidence type="ECO:0000256" key="2">
    <source>
        <dbReference type="ARBA" id="ARBA00023136"/>
    </source>
</evidence>
<feature type="region of interest" description="Disordered" evidence="3">
    <location>
        <begin position="116"/>
        <end position="146"/>
    </location>
</feature>
<dbReference type="SUPFAM" id="SSF82093">
    <property type="entry name" value="Heme chaperone CcmE"/>
    <property type="match status" value="1"/>
</dbReference>
<keyword evidence="5" id="KW-1185">Reference proteome</keyword>
<name>A0ABD6CST9_9EURY</name>
<sequence>MRTKTKLLVGVVVVPVLFAVLAATTMGGSAEFVSPTDVETAGQDAYTGERVNLEGVVTNLRQSNDRLAFTVTDANASVPVVYEGPMPETMAEGRVVVAKGYYNGSGVEANSLSVRAHEGERPDASGHHNGSAGNVTGHPEGINVSAHHNNSTANLAAATSGVVADATLPARYRHGAA</sequence>
<evidence type="ECO:0000313" key="4">
    <source>
        <dbReference type="EMBL" id="MFD1632164.1"/>
    </source>
</evidence>
<proteinExistence type="predicted"/>
<feature type="compositionally biased region" description="Basic and acidic residues" evidence="3">
    <location>
        <begin position="116"/>
        <end position="126"/>
    </location>
</feature>
<comment type="subcellular location">
    <subcellularLocation>
        <location evidence="1">Membrane</location>
    </subcellularLocation>
</comment>
<evidence type="ECO:0000313" key="5">
    <source>
        <dbReference type="Proteomes" id="UP001597075"/>
    </source>
</evidence>
<comment type="caution">
    <text evidence="4">The sequence shown here is derived from an EMBL/GenBank/DDBJ whole genome shotgun (WGS) entry which is preliminary data.</text>
</comment>
<dbReference type="Pfam" id="PF03100">
    <property type="entry name" value="CcmE"/>
    <property type="match status" value="1"/>
</dbReference>
<evidence type="ECO:0000256" key="1">
    <source>
        <dbReference type="ARBA" id="ARBA00004370"/>
    </source>
</evidence>
<dbReference type="EMBL" id="JBHUDL010000003">
    <property type="protein sequence ID" value="MFD1632164.1"/>
    <property type="molecule type" value="Genomic_DNA"/>
</dbReference>
<dbReference type="Gene3D" id="2.40.50.140">
    <property type="entry name" value="Nucleic acid-binding proteins"/>
    <property type="match status" value="1"/>
</dbReference>
<evidence type="ECO:0000256" key="3">
    <source>
        <dbReference type="SAM" id="MobiDB-lite"/>
    </source>
</evidence>
<keyword evidence="2" id="KW-0472">Membrane</keyword>
<dbReference type="InterPro" id="IPR004329">
    <property type="entry name" value="CcmE"/>
</dbReference>
<dbReference type="Proteomes" id="UP001597075">
    <property type="component" value="Unassembled WGS sequence"/>
</dbReference>
<dbReference type="InterPro" id="IPR012340">
    <property type="entry name" value="NA-bd_OB-fold"/>
</dbReference>
<accession>A0ABD6CST9</accession>
<dbReference type="GO" id="GO:0016020">
    <property type="term" value="C:membrane"/>
    <property type="evidence" value="ECO:0007669"/>
    <property type="project" value="UniProtKB-SubCell"/>
</dbReference>